<gene>
    <name evidence="2" type="ORF">CCDG5_0077</name>
</gene>
<evidence type="ECO:0008006" key="4">
    <source>
        <dbReference type="Google" id="ProtNLM"/>
    </source>
</evidence>
<dbReference type="KEGG" id="ccel:CCDG5_0077"/>
<dbReference type="Proteomes" id="UP000032431">
    <property type="component" value="Chromosome I"/>
</dbReference>
<keyword evidence="1" id="KW-0472">Membrane</keyword>
<dbReference type="HOGENOM" id="CLU_155106_0_0_9"/>
<proteinExistence type="predicted"/>
<keyword evidence="3" id="KW-1185">Reference proteome</keyword>
<keyword evidence="1" id="KW-1133">Transmembrane helix</keyword>
<dbReference type="EMBL" id="LM995447">
    <property type="protein sequence ID" value="CDZ23227.1"/>
    <property type="molecule type" value="Genomic_DNA"/>
</dbReference>
<sequence>MGYWILSLIANTIIPIIITIAGFILVKRAPKKINGLVGYRTTMSMKNNDTWVFANHYFGKICTITGPVMFFLSLAATIFIYGKSDVTILYVTLAVVIIETLVLIASIVPTEKALKKTFDNDGRRKI</sequence>
<dbReference type="GO" id="GO:0009055">
    <property type="term" value="F:electron transfer activity"/>
    <property type="evidence" value="ECO:0007669"/>
    <property type="project" value="InterPro"/>
</dbReference>
<feature type="transmembrane region" description="Helical" evidence="1">
    <location>
        <begin position="61"/>
        <end position="82"/>
    </location>
</feature>
<reference evidence="3" key="1">
    <citation type="submission" date="2014-07" db="EMBL/GenBank/DDBJ databases">
        <authorList>
            <person name="Wibberg D."/>
        </authorList>
    </citation>
    <scope>NUCLEOTIDE SEQUENCE [LARGE SCALE GENOMIC DNA]</scope>
    <source>
        <strain evidence="3">DG5</strain>
    </source>
</reference>
<organism evidence="2 3">
    <name type="scientific">[Clostridium] cellulosi</name>
    <dbReference type="NCBI Taxonomy" id="29343"/>
    <lineage>
        <taxon>Bacteria</taxon>
        <taxon>Bacillati</taxon>
        <taxon>Bacillota</taxon>
        <taxon>Clostridia</taxon>
        <taxon>Eubacteriales</taxon>
        <taxon>Oscillospiraceae</taxon>
        <taxon>Oscillospiraceae incertae sedis</taxon>
    </lineage>
</organism>
<keyword evidence="1" id="KW-0812">Transmembrane</keyword>
<accession>A0A078KL28</accession>
<dbReference type="SUPFAM" id="SSF81452">
    <property type="entry name" value="Cytochrome c oxidase subunit III-like"/>
    <property type="match status" value="1"/>
</dbReference>
<dbReference type="GO" id="GO:0016020">
    <property type="term" value="C:membrane"/>
    <property type="evidence" value="ECO:0007669"/>
    <property type="project" value="InterPro"/>
</dbReference>
<evidence type="ECO:0000313" key="3">
    <source>
        <dbReference type="Proteomes" id="UP000032431"/>
    </source>
</evidence>
<feature type="transmembrane region" description="Helical" evidence="1">
    <location>
        <begin position="6"/>
        <end position="26"/>
    </location>
</feature>
<dbReference type="PATRIC" id="fig|29343.3.peg.84"/>
<dbReference type="Pfam" id="PF13630">
    <property type="entry name" value="SdpI"/>
    <property type="match status" value="1"/>
</dbReference>
<feature type="transmembrane region" description="Helical" evidence="1">
    <location>
        <begin position="88"/>
        <end position="108"/>
    </location>
</feature>
<evidence type="ECO:0000256" key="1">
    <source>
        <dbReference type="SAM" id="Phobius"/>
    </source>
</evidence>
<dbReference type="InterPro" id="IPR035973">
    <property type="entry name" value="Cyt_c_oxidase_su3-like_sf"/>
</dbReference>
<dbReference type="AlphaFoldDB" id="A0A078KL28"/>
<dbReference type="InterPro" id="IPR025962">
    <property type="entry name" value="SdpI/YhfL"/>
</dbReference>
<name>A0A078KL28_9FIRM</name>
<evidence type="ECO:0000313" key="2">
    <source>
        <dbReference type="EMBL" id="CDZ23227.1"/>
    </source>
</evidence>
<protein>
    <recommendedName>
        <fullName evidence="4">SdpI/YhfL protein family</fullName>
    </recommendedName>
</protein>